<comment type="similarity">
    <text evidence="2">Belongs to the NSA1 family.</text>
</comment>
<dbReference type="OrthoDB" id="18388at2759"/>
<gene>
    <name evidence="6" type="ORF">PHLCEN_2v3513</name>
</gene>
<dbReference type="PANTHER" id="PTHR16038">
    <property type="entry name" value="NOP SEVEN ASSOCIATED PROTEIN 1"/>
    <property type="match status" value="1"/>
</dbReference>
<dbReference type="STRING" id="98765.A0A2R6QF18"/>
<dbReference type="GO" id="GO:0042273">
    <property type="term" value="P:ribosomal large subunit biogenesis"/>
    <property type="evidence" value="ECO:0007669"/>
    <property type="project" value="InterPro"/>
</dbReference>
<organism evidence="6 7">
    <name type="scientific">Hermanssonia centrifuga</name>
    <dbReference type="NCBI Taxonomy" id="98765"/>
    <lineage>
        <taxon>Eukaryota</taxon>
        <taxon>Fungi</taxon>
        <taxon>Dikarya</taxon>
        <taxon>Basidiomycota</taxon>
        <taxon>Agaricomycotina</taxon>
        <taxon>Agaricomycetes</taxon>
        <taxon>Polyporales</taxon>
        <taxon>Meruliaceae</taxon>
        <taxon>Hermanssonia</taxon>
    </lineage>
</organism>
<dbReference type="InterPro" id="IPR037379">
    <property type="entry name" value="WDR74/Nsa1"/>
</dbReference>
<keyword evidence="7" id="KW-1185">Reference proteome</keyword>
<proteinExistence type="inferred from homology"/>
<feature type="compositionally biased region" description="Acidic residues" evidence="5">
    <location>
        <begin position="380"/>
        <end position="399"/>
    </location>
</feature>
<dbReference type="EMBL" id="MLYV02000348">
    <property type="protein sequence ID" value="PSS06885.1"/>
    <property type="molecule type" value="Genomic_DNA"/>
</dbReference>
<feature type="region of interest" description="Disordered" evidence="5">
    <location>
        <begin position="169"/>
        <end position="192"/>
    </location>
</feature>
<dbReference type="PANTHER" id="PTHR16038:SF4">
    <property type="entry name" value="WD REPEAT-CONTAINING PROTEIN 74"/>
    <property type="match status" value="1"/>
</dbReference>
<evidence type="ECO:0000256" key="3">
    <source>
        <dbReference type="ARBA" id="ARBA00011187"/>
    </source>
</evidence>
<protein>
    <recommendedName>
        <fullName evidence="4">Ribosome biogenesis protein NSA1</fullName>
    </recommendedName>
</protein>
<evidence type="ECO:0000256" key="2">
    <source>
        <dbReference type="ARBA" id="ARBA00007861"/>
    </source>
</evidence>
<reference evidence="6 7" key="1">
    <citation type="submission" date="2018-02" db="EMBL/GenBank/DDBJ databases">
        <title>Genome sequence of the basidiomycete white-rot fungus Phlebia centrifuga.</title>
        <authorList>
            <person name="Granchi Z."/>
            <person name="Peng M."/>
            <person name="de Vries R.P."/>
            <person name="Hilden K."/>
            <person name="Makela M.R."/>
            <person name="Grigoriev I."/>
            <person name="Riley R."/>
        </authorList>
    </citation>
    <scope>NUCLEOTIDE SEQUENCE [LARGE SCALE GENOMIC DNA]</scope>
    <source>
        <strain evidence="6 7">FBCC195</strain>
    </source>
</reference>
<feature type="region of interest" description="Disordered" evidence="5">
    <location>
        <begin position="375"/>
        <end position="412"/>
    </location>
</feature>
<dbReference type="CDD" id="cd22857">
    <property type="entry name" value="WDR74"/>
    <property type="match status" value="1"/>
</dbReference>
<dbReference type="AlphaFoldDB" id="A0A2R6QF18"/>
<dbReference type="Gene3D" id="2.130.10.10">
    <property type="entry name" value="YVTN repeat-like/Quinoprotein amine dehydrogenase"/>
    <property type="match status" value="1"/>
</dbReference>
<comment type="caution">
    <text evidence="6">The sequence shown here is derived from an EMBL/GenBank/DDBJ whole genome shotgun (WGS) entry which is preliminary data.</text>
</comment>
<dbReference type="GO" id="GO:0030687">
    <property type="term" value="C:preribosome, large subunit precursor"/>
    <property type="evidence" value="ECO:0007669"/>
    <property type="project" value="TreeGrafter"/>
</dbReference>
<comment type="subunit">
    <text evidence="3">Component of the pre-66S ribosomal particle.</text>
</comment>
<dbReference type="SUPFAM" id="SSF50978">
    <property type="entry name" value="WD40 repeat-like"/>
    <property type="match status" value="1"/>
</dbReference>
<evidence type="ECO:0000313" key="6">
    <source>
        <dbReference type="EMBL" id="PSS06885.1"/>
    </source>
</evidence>
<sequence length="412" mass="45223">MPRFFTGDALGAIKTVDYSQNGSKEWTSSTKVLFQGQEGKNKAIQKLALSAEDDSNTLLAAVRADGSTNVFTVNSELECEEQWQWKETRLRDGQKFVGAAYTSTGVYSCTSNGALRLTKLSREADGGLHSELAALPMRLAEWRLAPNQQTFAYAGDEVELSVWDTERAFSAGPQEAGSSKNNDSESKKRKRSEQLLSNEIWRAKNLPNDTLNLRQPVRNTAITYLQPSASTSQQHLLVGTQFGDVRRYDTRAARRPVENWKGVAKVGAVGVIEKGLSEHEIFVSDRGCNLFALDLRNGKVAYGYKGLAGAVTSIAPSPSFVASGADDRFLRLHSTFSLPSAVGEQQEQKGDVLDKLYMKVTPTAVVWDGKVSAAISESGEGSDEEADDDVWEEMEDVESDDGRTERKKSKKT</sequence>
<dbReference type="Proteomes" id="UP000186601">
    <property type="component" value="Unassembled WGS sequence"/>
</dbReference>
<dbReference type="GO" id="GO:0005730">
    <property type="term" value="C:nucleolus"/>
    <property type="evidence" value="ECO:0007669"/>
    <property type="project" value="InterPro"/>
</dbReference>
<accession>A0A2R6QF18</accession>
<evidence type="ECO:0000313" key="7">
    <source>
        <dbReference type="Proteomes" id="UP000186601"/>
    </source>
</evidence>
<comment type="function">
    <text evidence="1">Involved in the biogenesis of the 60S ribosomal subunit.</text>
</comment>
<evidence type="ECO:0000256" key="5">
    <source>
        <dbReference type="SAM" id="MobiDB-lite"/>
    </source>
</evidence>
<evidence type="ECO:0000256" key="1">
    <source>
        <dbReference type="ARBA" id="ARBA00002889"/>
    </source>
</evidence>
<evidence type="ECO:0000256" key="4">
    <source>
        <dbReference type="ARBA" id="ARBA00014234"/>
    </source>
</evidence>
<dbReference type="InterPro" id="IPR015943">
    <property type="entry name" value="WD40/YVTN_repeat-like_dom_sf"/>
</dbReference>
<dbReference type="InterPro" id="IPR036322">
    <property type="entry name" value="WD40_repeat_dom_sf"/>
</dbReference>
<name>A0A2R6QF18_9APHY</name>